<evidence type="ECO:0000256" key="6">
    <source>
        <dbReference type="ARBA" id="ARBA00004624"/>
    </source>
</evidence>
<accession>A0A3Q0T565</accession>
<dbReference type="AlphaFoldDB" id="A0A3Q0T565"/>
<evidence type="ECO:0000256" key="5">
    <source>
        <dbReference type="ARBA" id="ARBA00004510"/>
    </source>
</evidence>
<comment type="similarity">
    <text evidence="7">Belongs to the shootin family.</text>
</comment>
<dbReference type="GO" id="GO:0043204">
    <property type="term" value="C:perikaryon"/>
    <property type="evidence" value="ECO:0007669"/>
    <property type="project" value="UniProtKB-SubCell"/>
</dbReference>
<dbReference type="GO" id="GO:0005737">
    <property type="term" value="C:cytoplasm"/>
    <property type="evidence" value="ECO:0007669"/>
    <property type="project" value="TreeGrafter"/>
</dbReference>
<dbReference type="GO" id="GO:0005856">
    <property type="term" value="C:cytoskeleton"/>
    <property type="evidence" value="ECO:0007669"/>
    <property type="project" value="UniProtKB-SubCell"/>
</dbReference>
<keyword evidence="13" id="KW-0966">Cell projection</keyword>
<name>A0A3Q0T565_AMPCI</name>
<reference evidence="15" key="1">
    <citation type="submission" date="2025-08" db="UniProtKB">
        <authorList>
            <consortium name="Ensembl"/>
        </authorList>
    </citation>
    <scope>IDENTIFICATION</scope>
</reference>
<keyword evidence="9" id="KW-0217">Developmental protein</keyword>
<evidence type="ECO:0000256" key="3">
    <source>
        <dbReference type="ARBA" id="ARBA00004486"/>
    </source>
</evidence>
<dbReference type="GeneTree" id="ENSGT00510000048167"/>
<evidence type="ECO:0000256" key="7">
    <source>
        <dbReference type="ARBA" id="ARBA00010041"/>
    </source>
</evidence>
<evidence type="ECO:0000256" key="11">
    <source>
        <dbReference type="ARBA" id="ARBA00023054"/>
    </source>
</evidence>
<dbReference type="Ensembl" id="ENSACIT00000032212.1">
    <property type="protein sequence ID" value="ENSACIP00000031388.1"/>
    <property type="gene ID" value="ENSACIG00000024258.1"/>
</dbReference>
<dbReference type="GO" id="GO:0030027">
    <property type="term" value="C:lamellipodium"/>
    <property type="evidence" value="ECO:0007669"/>
    <property type="project" value="UniProtKB-SubCell"/>
</dbReference>
<evidence type="ECO:0000313" key="15">
    <source>
        <dbReference type="Ensembl" id="ENSACIP00000031388.1"/>
    </source>
</evidence>
<organism evidence="15 16">
    <name type="scientific">Amphilophus citrinellus</name>
    <name type="common">Midas cichlid</name>
    <name type="synonym">Cichlasoma citrinellum</name>
    <dbReference type="NCBI Taxonomy" id="61819"/>
    <lineage>
        <taxon>Eukaryota</taxon>
        <taxon>Metazoa</taxon>
        <taxon>Chordata</taxon>
        <taxon>Craniata</taxon>
        <taxon>Vertebrata</taxon>
        <taxon>Euteleostomi</taxon>
        <taxon>Actinopterygii</taxon>
        <taxon>Neopterygii</taxon>
        <taxon>Teleostei</taxon>
        <taxon>Neoteleostei</taxon>
        <taxon>Acanthomorphata</taxon>
        <taxon>Ovalentaria</taxon>
        <taxon>Cichlomorphae</taxon>
        <taxon>Cichliformes</taxon>
        <taxon>Cichlidae</taxon>
        <taxon>New World cichlids</taxon>
        <taxon>Cichlasomatinae</taxon>
        <taxon>Heroini</taxon>
        <taxon>Amphilophus</taxon>
    </lineage>
</organism>
<evidence type="ECO:0000256" key="9">
    <source>
        <dbReference type="ARBA" id="ARBA00022473"/>
    </source>
</evidence>
<dbReference type="OMA" id="MAYWHPL"/>
<comment type="subcellular location">
    <subcellularLocation>
        <location evidence="4">Cell projection</location>
        <location evidence="4">Axon</location>
    </subcellularLocation>
    <subcellularLocation>
        <location evidence="3">Cell projection</location>
        <location evidence="3">Filopodium</location>
    </subcellularLocation>
    <subcellularLocation>
        <location evidence="6">Cell projection</location>
        <location evidence="6">Growth cone</location>
    </subcellularLocation>
    <subcellularLocation>
        <location evidence="5">Cell projection</location>
        <location evidence="5">Lamellipodium</location>
    </subcellularLocation>
    <subcellularLocation>
        <location evidence="1">Cytoplasm</location>
        <location evidence="1">Cytoskeleton</location>
    </subcellularLocation>
    <subcellularLocation>
        <location evidence="2">Perikaryon</location>
    </subcellularLocation>
</comment>
<keyword evidence="12" id="KW-0206">Cytoskeleton</keyword>
<sequence>MITPQRHLPPSSRLHSGCRYNLIHCSVDGVITVFPERRMKKDKHKKKRREKRWRDDNGEVFPLFFLPLSFILPFLVSQMVIEEVSAIQETLEIERMCRESAEALASKLNQQNFSLKRKSMMLLSHISPETIEEINLNDEAEESEDLDASSNICLSPQCHTTISELQSKLEMTLKDKNQAISDLEAVREQLRETKEKLLKEKHDNTVLIAETLRQKKLLGKYHRVSQLAVGEYETLQDSLNLERDLRTEAENFARAMVVKENNLKRQSQILMQNSSPSQTLQDALSEVTRLTEELETQRLEHQNQVCIKKMEDMVASCETQRELMALRHTLELLEEEKKEYRNKCSKAELEAKDLRFTGEVTQYWNWNTVSLLSLIRKRRDIRTDIPLVEQDSAKTPEVDVRQQAVEEMMQRIKKGVQLRPVSQSPNRARRQVSSAIILKSVHGSF</sequence>
<keyword evidence="10" id="KW-0963">Cytoplasm</keyword>
<evidence type="ECO:0000256" key="10">
    <source>
        <dbReference type="ARBA" id="ARBA00022490"/>
    </source>
</evidence>
<proteinExistence type="inferred from homology"/>
<reference evidence="15" key="2">
    <citation type="submission" date="2025-09" db="UniProtKB">
        <authorList>
            <consortium name="Ensembl"/>
        </authorList>
    </citation>
    <scope>IDENTIFICATION</scope>
</reference>
<feature type="coiled-coil region" evidence="14">
    <location>
        <begin position="173"/>
        <end position="203"/>
    </location>
</feature>
<dbReference type="GO" id="GO:0044295">
    <property type="term" value="C:axonal growth cone"/>
    <property type="evidence" value="ECO:0007669"/>
    <property type="project" value="TreeGrafter"/>
</dbReference>
<protein>
    <recommendedName>
        <fullName evidence="8">Shootin-1</fullName>
    </recommendedName>
</protein>
<evidence type="ECO:0000256" key="13">
    <source>
        <dbReference type="ARBA" id="ARBA00023273"/>
    </source>
</evidence>
<evidence type="ECO:0000256" key="12">
    <source>
        <dbReference type="ARBA" id="ARBA00023212"/>
    </source>
</evidence>
<evidence type="ECO:0000256" key="4">
    <source>
        <dbReference type="ARBA" id="ARBA00004489"/>
    </source>
</evidence>
<dbReference type="GO" id="GO:0030175">
    <property type="term" value="C:filopodium"/>
    <property type="evidence" value="ECO:0007669"/>
    <property type="project" value="UniProtKB-SubCell"/>
</dbReference>
<evidence type="ECO:0000256" key="1">
    <source>
        <dbReference type="ARBA" id="ARBA00004245"/>
    </source>
</evidence>
<dbReference type="GO" id="GO:2001224">
    <property type="term" value="P:positive regulation of neuron migration"/>
    <property type="evidence" value="ECO:0007669"/>
    <property type="project" value="TreeGrafter"/>
</dbReference>
<keyword evidence="16" id="KW-1185">Reference proteome</keyword>
<evidence type="ECO:0000256" key="8">
    <source>
        <dbReference type="ARBA" id="ARBA00017666"/>
    </source>
</evidence>
<evidence type="ECO:0000313" key="16">
    <source>
        <dbReference type="Proteomes" id="UP000261340"/>
    </source>
</evidence>
<dbReference type="InterPro" id="IPR024849">
    <property type="entry name" value="Shootin-1"/>
</dbReference>
<evidence type="ECO:0000256" key="2">
    <source>
        <dbReference type="ARBA" id="ARBA00004484"/>
    </source>
</evidence>
<feature type="coiled-coil region" evidence="14">
    <location>
        <begin position="280"/>
        <end position="357"/>
    </location>
</feature>
<keyword evidence="11 14" id="KW-0175">Coiled coil</keyword>
<evidence type="ECO:0000256" key="14">
    <source>
        <dbReference type="SAM" id="Coils"/>
    </source>
</evidence>
<dbReference type="PANTHER" id="PTHR46606">
    <property type="entry name" value="SHOOTIN-1"/>
    <property type="match status" value="1"/>
</dbReference>
<dbReference type="Proteomes" id="UP000261340">
    <property type="component" value="Unplaced"/>
</dbReference>
<dbReference type="GO" id="GO:0048812">
    <property type="term" value="P:neuron projection morphogenesis"/>
    <property type="evidence" value="ECO:0007669"/>
    <property type="project" value="TreeGrafter"/>
</dbReference>
<dbReference type="PANTHER" id="PTHR46606:SF3">
    <property type="entry name" value="SHOOTIN-1"/>
    <property type="match status" value="1"/>
</dbReference>